<evidence type="ECO:0000313" key="2">
    <source>
        <dbReference type="Proteomes" id="UP001164746"/>
    </source>
</evidence>
<keyword evidence="2" id="KW-1185">Reference proteome</keyword>
<dbReference type="EMBL" id="CP111019">
    <property type="protein sequence ID" value="WAR13656.1"/>
    <property type="molecule type" value="Genomic_DNA"/>
</dbReference>
<evidence type="ECO:0000313" key="1">
    <source>
        <dbReference type="EMBL" id="WAR13656.1"/>
    </source>
</evidence>
<sequence>MYGLFSTIRKHDGTKYEPGTLTSIQYSIDRYLKEKIAINIRKDELFKHFNHREVHKLEMDPAENITEMDPTCLQHMETKPKSESLHKKNICLNSCSGRSTTNINYPSRKLESPTNNKRFFNPYFRYHI</sequence>
<gene>
    <name evidence="1" type="ORF">MAR_027836</name>
</gene>
<name>A0ABY7EYA8_MYAAR</name>
<dbReference type="Proteomes" id="UP001164746">
    <property type="component" value="Chromosome 8"/>
</dbReference>
<accession>A0ABY7EYA8</accession>
<protein>
    <submittedName>
        <fullName evidence="1">Uncharacterized protein</fullName>
    </submittedName>
</protein>
<reference evidence="1" key="1">
    <citation type="submission" date="2022-11" db="EMBL/GenBank/DDBJ databases">
        <title>Centuries of genome instability and evolution in soft-shell clam transmissible cancer (bioRxiv).</title>
        <authorList>
            <person name="Hart S.F.M."/>
            <person name="Yonemitsu M.A."/>
            <person name="Giersch R.M."/>
            <person name="Beal B.F."/>
            <person name="Arriagada G."/>
            <person name="Davis B.W."/>
            <person name="Ostrander E.A."/>
            <person name="Goff S.P."/>
            <person name="Metzger M.J."/>
        </authorList>
    </citation>
    <scope>NUCLEOTIDE SEQUENCE</scope>
    <source>
        <strain evidence="1">MELC-2E11</strain>
        <tissue evidence="1">Siphon/mantle</tissue>
    </source>
</reference>
<proteinExistence type="predicted"/>
<organism evidence="1 2">
    <name type="scientific">Mya arenaria</name>
    <name type="common">Soft-shell clam</name>
    <dbReference type="NCBI Taxonomy" id="6604"/>
    <lineage>
        <taxon>Eukaryota</taxon>
        <taxon>Metazoa</taxon>
        <taxon>Spiralia</taxon>
        <taxon>Lophotrochozoa</taxon>
        <taxon>Mollusca</taxon>
        <taxon>Bivalvia</taxon>
        <taxon>Autobranchia</taxon>
        <taxon>Heteroconchia</taxon>
        <taxon>Euheterodonta</taxon>
        <taxon>Imparidentia</taxon>
        <taxon>Neoheterodontei</taxon>
        <taxon>Myida</taxon>
        <taxon>Myoidea</taxon>
        <taxon>Myidae</taxon>
        <taxon>Mya</taxon>
    </lineage>
</organism>